<proteinExistence type="predicted"/>
<gene>
    <name evidence="1" type="ORF">INT46_008296</name>
</gene>
<accession>A0A8H7QE75</accession>
<dbReference type="GO" id="GO:0006357">
    <property type="term" value="P:regulation of transcription by RNA polymerase II"/>
    <property type="evidence" value="ECO:0007669"/>
    <property type="project" value="TreeGrafter"/>
</dbReference>
<evidence type="ECO:0000313" key="1">
    <source>
        <dbReference type="EMBL" id="KAG2190766.1"/>
    </source>
</evidence>
<dbReference type="EMBL" id="JAEPRC010000908">
    <property type="protein sequence ID" value="KAG2190766.1"/>
    <property type="molecule type" value="Genomic_DNA"/>
</dbReference>
<keyword evidence="2" id="KW-1185">Reference proteome</keyword>
<dbReference type="PANTHER" id="PTHR38406:SF1">
    <property type="entry name" value="TRANSCRIPTIONAL REPRESSOR OPI1"/>
    <property type="match status" value="1"/>
</dbReference>
<name>A0A8H7QE75_9FUNG</name>
<comment type="caution">
    <text evidence="1">The sequence shown here is derived from an EMBL/GenBank/DDBJ whole genome shotgun (WGS) entry which is preliminary data.</text>
</comment>
<dbReference type="PANTHER" id="PTHR38406">
    <property type="entry name" value="TRANSCRIPTIONAL REPRESSOR OPI1"/>
    <property type="match status" value="1"/>
</dbReference>
<dbReference type="OrthoDB" id="2441642at2759"/>
<dbReference type="GO" id="GO:0003714">
    <property type="term" value="F:transcription corepressor activity"/>
    <property type="evidence" value="ECO:0007669"/>
    <property type="project" value="InterPro"/>
</dbReference>
<dbReference type="AlphaFoldDB" id="A0A8H7QE75"/>
<dbReference type="Pfam" id="PF08618">
    <property type="entry name" value="Opi1"/>
    <property type="match status" value="1"/>
</dbReference>
<dbReference type="InterPro" id="IPR013927">
    <property type="entry name" value="TF_Opi1_Ccg-8"/>
</dbReference>
<dbReference type="GO" id="GO:0008654">
    <property type="term" value="P:phospholipid biosynthetic process"/>
    <property type="evidence" value="ECO:0007669"/>
    <property type="project" value="TreeGrafter"/>
</dbReference>
<organism evidence="1 2">
    <name type="scientific">Mucor plumbeus</name>
    <dbReference type="NCBI Taxonomy" id="97098"/>
    <lineage>
        <taxon>Eukaryota</taxon>
        <taxon>Fungi</taxon>
        <taxon>Fungi incertae sedis</taxon>
        <taxon>Mucoromycota</taxon>
        <taxon>Mucoromycotina</taxon>
        <taxon>Mucoromycetes</taxon>
        <taxon>Mucorales</taxon>
        <taxon>Mucorineae</taxon>
        <taxon>Mucoraceae</taxon>
        <taxon>Mucor</taxon>
    </lineage>
</organism>
<evidence type="ECO:0000313" key="2">
    <source>
        <dbReference type="Proteomes" id="UP000650833"/>
    </source>
</evidence>
<dbReference type="Proteomes" id="UP000650833">
    <property type="component" value="Unassembled WGS sequence"/>
</dbReference>
<dbReference type="GO" id="GO:0005634">
    <property type="term" value="C:nucleus"/>
    <property type="evidence" value="ECO:0007669"/>
    <property type="project" value="TreeGrafter"/>
</dbReference>
<reference evidence="1" key="1">
    <citation type="submission" date="2020-12" db="EMBL/GenBank/DDBJ databases">
        <title>Metabolic potential, ecology and presence of endohyphal bacteria is reflected in genomic diversity of Mucoromycotina.</title>
        <authorList>
            <person name="Muszewska A."/>
            <person name="Okrasinska A."/>
            <person name="Steczkiewicz K."/>
            <person name="Drgas O."/>
            <person name="Orlowska M."/>
            <person name="Perlinska-Lenart U."/>
            <person name="Aleksandrzak-Piekarczyk T."/>
            <person name="Szatraj K."/>
            <person name="Zielenkiewicz U."/>
            <person name="Pilsyk S."/>
            <person name="Malc E."/>
            <person name="Mieczkowski P."/>
            <person name="Kruszewska J.S."/>
            <person name="Biernat P."/>
            <person name="Pawlowska J."/>
        </authorList>
    </citation>
    <scope>NUCLEOTIDE SEQUENCE</scope>
    <source>
        <strain evidence="1">CBS 226.32</strain>
    </source>
</reference>
<evidence type="ECO:0008006" key="3">
    <source>
        <dbReference type="Google" id="ProtNLM"/>
    </source>
</evidence>
<protein>
    <recommendedName>
        <fullName evidence="3">Transcription factor Opi1-domain-containing protein</fullName>
    </recommendedName>
</protein>
<dbReference type="GO" id="GO:0030968">
    <property type="term" value="P:endoplasmic reticulum unfolded protein response"/>
    <property type="evidence" value="ECO:0007669"/>
    <property type="project" value="TreeGrafter"/>
</dbReference>
<dbReference type="GO" id="GO:0005783">
    <property type="term" value="C:endoplasmic reticulum"/>
    <property type="evidence" value="ECO:0007669"/>
    <property type="project" value="TreeGrafter"/>
</dbReference>
<sequence length="278" mass="30788">MNYTSTSTTATTANNNNGITHSMKLTEPYITATTAQSNSSTWQQLVVGAGSAAGSTAAIVSEESMKCLRYCVSWLQYAIRHLEQQMSLLKSFLVSLATNPNQQQQPMILASIKKDMVSTLRKVIDIITCYASNALPYQAKATIRGTILNLPSRWALVNDETSTRNDDVIQQQTNNDSYKQEDVALRLLAFGQESSDMLGSIHTVIDDTIQRAEIWLERLRLINPMSSLSSHQLPVPLPSNETMKVDKDNNDDDFYNVLLPPILNLHISSASTTTTTKI</sequence>